<name>A0A0K2U8W1_LEPSM</name>
<proteinExistence type="predicted"/>
<organism evidence="1">
    <name type="scientific">Lepeophtheirus salmonis</name>
    <name type="common">Salmon louse</name>
    <name type="synonym">Caligus salmonis</name>
    <dbReference type="NCBI Taxonomy" id="72036"/>
    <lineage>
        <taxon>Eukaryota</taxon>
        <taxon>Metazoa</taxon>
        <taxon>Ecdysozoa</taxon>
        <taxon>Arthropoda</taxon>
        <taxon>Crustacea</taxon>
        <taxon>Multicrustacea</taxon>
        <taxon>Hexanauplia</taxon>
        <taxon>Copepoda</taxon>
        <taxon>Siphonostomatoida</taxon>
        <taxon>Caligidae</taxon>
        <taxon>Lepeophtheirus</taxon>
    </lineage>
</organism>
<accession>A0A0K2U8W1</accession>
<evidence type="ECO:0000313" key="1">
    <source>
        <dbReference type="EMBL" id="CDW34146.1"/>
    </source>
</evidence>
<dbReference type="EMBL" id="HACA01016785">
    <property type="protein sequence ID" value="CDW34146.1"/>
    <property type="molecule type" value="Transcribed_RNA"/>
</dbReference>
<sequence>MDVRELREAFVASSSSSNTSLTHNTFCASRPESEYRALNEDGDLERML</sequence>
<reference evidence="1" key="1">
    <citation type="submission" date="2014-05" db="EMBL/GenBank/DDBJ databases">
        <authorList>
            <person name="Chronopoulou M."/>
        </authorList>
    </citation>
    <scope>NUCLEOTIDE SEQUENCE</scope>
    <source>
        <tissue evidence="1">Whole organism</tissue>
    </source>
</reference>
<dbReference type="AlphaFoldDB" id="A0A0K2U8W1"/>
<protein>
    <submittedName>
        <fullName evidence="1">Uncharacterized protein</fullName>
    </submittedName>
</protein>